<accession>A0A1H0V3Q5</accession>
<dbReference type="Proteomes" id="UP000199691">
    <property type="component" value="Unassembled WGS sequence"/>
</dbReference>
<dbReference type="Gene3D" id="3.40.50.300">
    <property type="entry name" value="P-loop containing nucleotide triphosphate hydrolases"/>
    <property type="match status" value="1"/>
</dbReference>
<dbReference type="EMBL" id="FNIX01000013">
    <property type="protein sequence ID" value="SDP73179.1"/>
    <property type="molecule type" value="Genomic_DNA"/>
</dbReference>
<dbReference type="PANTHER" id="PTHR37512">
    <property type="entry name" value="TRIFUNCTIONAL NAD BIOSYNTHESIS/REGULATOR PROTEIN NADR"/>
    <property type="match status" value="1"/>
</dbReference>
<keyword evidence="2" id="KW-0808">Transferase</keyword>
<dbReference type="Gene3D" id="3.40.50.620">
    <property type="entry name" value="HUPs"/>
    <property type="match status" value="1"/>
</dbReference>
<dbReference type="InterPro" id="IPR014729">
    <property type="entry name" value="Rossmann-like_a/b/a_fold"/>
</dbReference>
<dbReference type="InterPro" id="IPR038727">
    <property type="entry name" value="NadR/Ttd14_AAA_dom"/>
</dbReference>
<dbReference type="SUPFAM" id="SSF52540">
    <property type="entry name" value="P-loop containing nucleoside triphosphate hydrolases"/>
    <property type="match status" value="1"/>
</dbReference>
<sequence>MKEFDHALVLGKFYPPHNGHHHLIETAASRSRRTTVTVLAATSETIPLDHRVRWLAETHAATPGVRIVGDLDDHPVDFDSDEIWELHVALTRAVLARRAIADGDPSAAPVDVVFSSEKYGDELARRLGARHVLVDLDRLTHPVSGTALRTDPVANWHHLAPATRRGLGRKVVVLGAESTGTTTLSKQLAQHFGVPWIAEYGREHTEHKLAAARAFDPAATADGLVWTLGDFEDVAREQERRIRAETAPLVVADNDAFAATVWGERYLGFRPEIFTGTEPDLYLLTDHVGVPFEQDGWRDGEHLREWMTGLFGQELTRRGVPWLKLTEDRLAAAITAVEHLMGQDVARGSRSRA</sequence>
<dbReference type="STRING" id="641025.SAMN05421507_113151"/>
<dbReference type="SUPFAM" id="SSF52374">
    <property type="entry name" value="Nucleotidylyl transferase"/>
    <property type="match status" value="1"/>
</dbReference>
<proteinExistence type="predicted"/>
<evidence type="ECO:0000313" key="2">
    <source>
        <dbReference type="EMBL" id="SDP73179.1"/>
    </source>
</evidence>
<feature type="domain" description="NadR/Ttd14 AAA" evidence="1">
    <location>
        <begin position="170"/>
        <end position="326"/>
    </location>
</feature>
<reference evidence="3" key="1">
    <citation type="submission" date="2016-10" db="EMBL/GenBank/DDBJ databases">
        <authorList>
            <person name="Varghese N."/>
            <person name="Submissions S."/>
        </authorList>
    </citation>
    <scope>NUCLEOTIDE SEQUENCE [LARGE SCALE GENOMIC DNA]</scope>
    <source>
        <strain evidence="3">CGMCC 4.6609</strain>
    </source>
</reference>
<keyword evidence="2" id="KW-0548">Nucleotidyltransferase</keyword>
<organism evidence="2 3">
    <name type="scientific">Lentzea jiangxiensis</name>
    <dbReference type="NCBI Taxonomy" id="641025"/>
    <lineage>
        <taxon>Bacteria</taxon>
        <taxon>Bacillati</taxon>
        <taxon>Actinomycetota</taxon>
        <taxon>Actinomycetes</taxon>
        <taxon>Pseudonocardiales</taxon>
        <taxon>Pseudonocardiaceae</taxon>
        <taxon>Lentzea</taxon>
    </lineage>
</organism>
<dbReference type="Pfam" id="PF13521">
    <property type="entry name" value="AAA_28"/>
    <property type="match status" value="1"/>
</dbReference>
<dbReference type="InterPro" id="IPR052735">
    <property type="entry name" value="NAD_biosynth-regulator"/>
</dbReference>
<dbReference type="PANTHER" id="PTHR37512:SF1">
    <property type="entry name" value="NADR_TTD14 AAA DOMAIN-CONTAINING PROTEIN"/>
    <property type="match status" value="1"/>
</dbReference>
<evidence type="ECO:0000313" key="3">
    <source>
        <dbReference type="Proteomes" id="UP000199691"/>
    </source>
</evidence>
<dbReference type="RefSeq" id="WP_090101437.1">
    <property type="nucleotide sequence ID" value="NZ_FNIX01000013.1"/>
</dbReference>
<dbReference type="AlphaFoldDB" id="A0A1H0V3Q5"/>
<keyword evidence="3" id="KW-1185">Reference proteome</keyword>
<protein>
    <submittedName>
        <fullName evidence="2">Nicotinamide-nucleotide adenylyltransferase, NadR type</fullName>
    </submittedName>
</protein>
<dbReference type="OrthoDB" id="3249147at2"/>
<name>A0A1H0V3Q5_9PSEU</name>
<dbReference type="GO" id="GO:0016779">
    <property type="term" value="F:nucleotidyltransferase activity"/>
    <property type="evidence" value="ECO:0007669"/>
    <property type="project" value="UniProtKB-KW"/>
</dbReference>
<dbReference type="InterPro" id="IPR027417">
    <property type="entry name" value="P-loop_NTPase"/>
</dbReference>
<gene>
    <name evidence="2" type="ORF">SAMN05421507_113151</name>
</gene>
<evidence type="ECO:0000259" key="1">
    <source>
        <dbReference type="Pfam" id="PF13521"/>
    </source>
</evidence>